<accession>A0A0C3JYY1</accession>
<feature type="compositionally biased region" description="Polar residues" evidence="1">
    <location>
        <begin position="300"/>
        <end position="317"/>
    </location>
</feature>
<gene>
    <name evidence="2" type="ORF">M404DRAFT_18509</name>
</gene>
<feature type="compositionally biased region" description="Low complexity" evidence="1">
    <location>
        <begin position="23"/>
        <end position="36"/>
    </location>
</feature>
<reference evidence="3" key="2">
    <citation type="submission" date="2015-01" db="EMBL/GenBank/DDBJ databases">
        <title>Evolutionary Origins and Diversification of the Mycorrhizal Mutualists.</title>
        <authorList>
            <consortium name="DOE Joint Genome Institute"/>
            <consortium name="Mycorrhizal Genomics Consortium"/>
            <person name="Kohler A."/>
            <person name="Kuo A."/>
            <person name="Nagy L.G."/>
            <person name="Floudas D."/>
            <person name="Copeland A."/>
            <person name="Barry K.W."/>
            <person name="Cichocki N."/>
            <person name="Veneault-Fourrey C."/>
            <person name="LaButti K."/>
            <person name="Lindquist E.A."/>
            <person name="Lipzen A."/>
            <person name="Lundell T."/>
            <person name="Morin E."/>
            <person name="Murat C."/>
            <person name="Riley R."/>
            <person name="Ohm R."/>
            <person name="Sun H."/>
            <person name="Tunlid A."/>
            <person name="Henrissat B."/>
            <person name="Grigoriev I.V."/>
            <person name="Hibbett D.S."/>
            <person name="Martin F."/>
        </authorList>
    </citation>
    <scope>NUCLEOTIDE SEQUENCE [LARGE SCALE GENOMIC DNA]</scope>
    <source>
        <strain evidence="3">Marx 270</strain>
    </source>
</reference>
<reference evidence="2 3" key="1">
    <citation type="submission" date="2014-04" db="EMBL/GenBank/DDBJ databases">
        <authorList>
            <consortium name="DOE Joint Genome Institute"/>
            <person name="Kuo A."/>
            <person name="Kohler A."/>
            <person name="Costa M.D."/>
            <person name="Nagy L.G."/>
            <person name="Floudas D."/>
            <person name="Copeland A."/>
            <person name="Barry K.W."/>
            <person name="Cichocki N."/>
            <person name="Veneault-Fourrey C."/>
            <person name="LaButti K."/>
            <person name="Lindquist E.A."/>
            <person name="Lipzen A."/>
            <person name="Lundell T."/>
            <person name="Morin E."/>
            <person name="Murat C."/>
            <person name="Sun H."/>
            <person name="Tunlid A."/>
            <person name="Henrissat B."/>
            <person name="Grigoriev I.V."/>
            <person name="Hibbett D.S."/>
            <person name="Martin F."/>
            <person name="Nordberg H.P."/>
            <person name="Cantor M.N."/>
            <person name="Hua S.X."/>
        </authorList>
    </citation>
    <scope>NUCLEOTIDE SEQUENCE [LARGE SCALE GENOMIC DNA]</scope>
    <source>
        <strain evidence="2 3">Marx 270</strain>
    </source>
</reference>
<dbReference type="OrthoDB" id="2690753at2759"/>
<evidence type="ECO:0000313" key="2">
    <source>
        <dbReference type="EMBL" id="KIO14328.1"/>
    </source>
</evidence>
<dbReference type="InParanoid" id="A0A0C3JYY1"/>
<dbReference type="EMBL" id="KN831945">
    <property type="protein sequence ID" value="KIO14328.1"/>
    <property type="molecule type" value="Genomic_DNA"/>
</dbReference>
<evidence type="ECO:0000313" key="3">
    <source>
        <dbReference type="Proteomes" id="UP000054217"/>
    </source>
</evidence>
<feature type="region of interest" description="Disordered" evidence="1">
    <location>
        <begin position="284"/>
        <end position="317"/>
    </location>
</feature>
<feature type="compositionally biased region" description="Polar residues" evidence="1">
    <location>
        <begin position="1"/>
        <end position="21"/>
    </location>
</feature>
<feature type="region of interest" description="Disordered" evidence="1">
    <location>
        <begin position="1"/>
        <end position="36"/>
    </location>
</feature>
<organism evidence="2 3">
    <name type="scientific">Pisolithus tinctorius Marx 270</name>
    <dbReference type="NCBI Taxonomy" id="870435"/>
    <lineage>
        <taxon>Eukaryota</taxon>
        <taxon>Fungi</taxon>
        <taxon>Dikarya</taxon>
        <taxon>Basidiomycota</taxon>
        <taxon>Agaricomycotina</taxon>
        <taxon>Agaricomycetes</taxon>
        <taxon>Agaricomycetidae</taxon>
        <taxon>Boletales</taxon>
        <taxon>Sclerodermatineae</taxon>
        <taxon>Pisolithaceae</taxon>
        <taxon>Pisolithus</taxon>
    </lineage>
</organism>
<keyword evidence="3" id="KW-1185">Reference proteome</keyword>
<protein>
    <submittedName>
        <fullName evidence="2">Uncharacterized protein</fullName>
    </submittedName>
</protein>
<dbReference type="Proteomes" id="UP000054217">
    <property type="component" value="Unassembled WGS sequence"/>
</dbReference>
<dbReference type="HOGENOM" id="CLU_046434_0_0_1"/>
<name>A0A0C3JYY1_PISTI</name>
<dbReference type="AlphaFoldDB" id="A0A0C3JYY1"/>
<proteinExistence type="predicted"/>
<sequence length="317" mass="34609">MSASNPDLSSTIDDINTSSRSPADVSSLFASSDSPPSAASVLPARNFFSGGTSGDIAILKGDSEDVTELVLSGVFEIDHQGFFMAPEGGFNPKNTFNREFSDTKLTCNLLAVQHDTVYGFTQQDFPLIISNIRALEKLMPLKKGETLLSCVRESRGMPCIRLSHALFTKKDNKDDPDSIAHNGELVPIFLGFGSQAHVSEEATTAWPVPDNIKDALHHAASTHNVSPLPAFDVDGTRIQPVDYLRLLSGAVVEVHFALLHFFIKGDRKSIFTSSLREMRVLHTPQRGPVNPLKHAHHRALSTNPANKKSHMSCHSQE</sequence>
<evidence type="ECO:0000256" key="1">
    <source>
        <dbReference type="SAM" id="MobiDB-lite"/>
    </source>
</evidence>